<evidence type="ECO:0000313" key="1">
    <source>
        <dbReference type="EMBL" id="CDL26034.1"/>
    </source>
</evidence>
<name>W1EV41_ECOLX</name>
<dbReference type="EMBL" id="CBWN010000050">
    <property type="protein sequence ID" value="CDL26034.1"/>
    <property type="molecule type" value="Genomic_DNA"/>
</dbReference>
<proteinExistence type="predicted"/>
<accession>W1EV41</accession>
<sequence length="45" mass="5130">MAVKTIHDFQGIFIRMRDHNGLGKTIYFNGFFQQFFSGGATLFGL</sequence>
<reference evidence="1 2" key="1">
    <citation type="submission" date="2013-10" db="EMBL/GenBank/DDBJ databases">
        <title>Antibiotic resistance diversity of beta-lactamase producers in the General Hospital Vienna.</title>
        <authorList>
            <person name="Barisic I."/>
            <person name="Mitteregger D."/>
            <person name="Hirschl A.M."/>
            <person name="Noehammer C."/>
            <person name="Wiesinger-Mayr H."/>
        </authorList>
    </citation>
    <scope>NUCLEOTIDE SEQUENCE [LARGE SCALE GENOMIC DNA]</scope>
    <source>
        <strain evidence="1 2">ISC7</strain>
    </source>
</reference>
<comment type="caution">
    <text evidence="1">The sequence shown here is derived from an EMBL/GenBank/DDBJ whole genome shotgun (WGS) entry which is preliminary data.</text>
</comment>
<dbReference type="AlphaFoldDB" id="W1EV41"/>
<protein>
    <submittedName>
        <fullName evidence="1">Uncharacterized protein</fullName>
    </submittedName>
</protein>
<organism evidence="1 2">
    <name type="scientific">Escherichia coli ISC7</name>
    <dbReference type="NCBI Taxonomy" id="1432555"/>
    <lineage>
        <taxon>Bacteria</taxon>
        <taxon>Pseudomonadati</taxon>
        <taxon>Pseudomonadota</taxon>
        <taxon>Gammaproteobacteria</taxon>
        <taxon>Enterobacterales</taxon>
        <taxon>Enterobacteriaceae</taxon>
        <taxon>Escherichia</taxon>
    </lineage>
</organism>
<evidence type="ECO:0000313" key="2">
    <source>
        <dbReference type="Proteomes" id="UP000019199"/>
    </source>
</evidence>
<dbReference type="Proteomes" id="UP000019199">
    <property type="component" value="Unassembled WGS sequence"/>
</dbReference>